<reference evidence="1 2" key="1">
    <citation type="submission" date="2024-02" db="EMBL/GenBank/DDBJ databases">
        <title>Rhodopirellula caenicola NBRC 110016.</title>
        <authorList>
            <person name="Ichikawa N."/>
            <person name="Katano-Makiyama Y."/>
            <person name="Hidaka K."/>
        </authorList>
    </citation>
    <scope>NUCLEOTIDE SEQUENCE [LARGE SCALE GENOMIC DNA]</scope>
    <source>
        <strain evidence="1 2">NBRC 110016</strain>
    </source>
</reference>
<name>A0ABP9VLT2_9BACT</name>
<organism evidence="1 2">
    <name type="scientific">Novipirellula caenicola</name>
    <dbReference type="NCBI Taxonomy" id="1536901"/>
    <lineage>
        <taxon>Bacteria</taxon>
        <taxon>Pseudomonadati</taxon>
        <taxon>Planctomycetota</taxon>
        <taxon>Planctomycetia</taxon>
        <taxon>Pirellulales</taxon>
        <taxon>Pirellulaceae</taxon>
        <taxon>Novipirellula</taxon>
    </lineage>
</organism>
<comment type="caution">
    <text evidence="1">The sequence shown here is derived from an EMBL/GenBank/DDBJ whole genome shotgun (WGS) entry which is preliminary data.</text>
</comment>
<proteinExistence type="predicted"/>
<keyword evidence="2" id="KW-1185">Reference proteome</keyword>
<protein>
    <submittedName>
        <fullName evidence="1">Uncharacterized protein</fullName>
    </submittedName>
</protein>
<evidence type="ECO:0000313" key="1">
    <source>
        <dbReference type="EMBL" id="GAA5506158.1"/>
    </source>
</evidence>
<dbReference type="Proteomes" id="UP001416858">
    <property type="component" value="Unassembled WGS sequence"/>
</dbReference>
<sequence>MRSAQEISFVFDPLTNQHPNPMREFLSCALITTRSVSEGIFNLARCLADAPGYDF</sequence>
<gene>
    <name evidence="1" type="ORF">Rcae01_01610</name>
</gene>
<dbReference type="EMBL" id="BAABRO010000002">
    <property type="protein sequence ID" value="GAA5506158.1"/>
    <property type="molecule type" value="Genomic_DNA"/>
</dbReference>
<evidence type="ECO:0000313" key="2">
    <source>
        <dbReference type="Proteomes" id="UP001416858"/>
    </source>
</evidence>
<accession>A0ABP9VLT2</accession>